<evidence type="ECO:0000313" key="3">
    <source>
        <dbReference type="Proteomes" id="UP000230233"/>
    </source>
</evidence>
<protein>
    <recommendedName>
        <fullName evidence="4">C-type lectin domain-containing protein</fullName>
    </recommendedName>
</protein>
<sequence>MKGFFAFETNTDHHKNDSFSSPNQGKWIDLACTELIYLHICYAPNRCFKFICRLNKSTFDIIFNGFSFDTRIKKQ</sequence>
<organism evidence="2 3">
    <name type="scientific">Caenorhabditis nigoni</name>
    <dbReference type="NCBI Taxonomy" id="1611254"/>
    <lineage>
        <taxon>Eukaryota</taxon>
        <taxon>Metazoa</taxon>
        <taxon>Ecdysozoa</taxon>
        <taxon>Nematoda</taxon>
        <taxon>Chromadorea</taxon>
        <taxon>Rhabditida</taxon>
        <taxon>Rhabditina</taxon>
        <taxon>Rhabditomorpha</taxon>
        <taxon>Rhabditoidea</taxon>
        <taxon>Rhabditidae</taxon>
        <taxon>Peloderinae</taxon>
        <taxon>Caenorhabditis</taxon>
    </lineage>
</organism>
<reference evidence="3" key="1">
    <citation type="submission" date="2017-10" db="EMBL/GenBank/DDBJ databases">
        <title>Rapid genome shrinkage in a self-fertile nematode reveals novel sperm competition proteins.</title>
        <authorList>
            <person name="Yin D."/>
            <person name="Schwarz E.M."/>
            <person name="Thomas C.G."/>
            <person name="Felde R.L."/>
            <person name="Korf I.F."/>
            <person name="Cutter A.D."/>
            <person name="Schartner C.M."/>
            <person name="Ralston E.J."/>
            <person name="Meyer B.J."/>
            <person name="Haag E.S."/>
        </authorList>
    </citation>
    <scope>NUCLEOTIDE SEQUENCE [LARGE SCALE GENOMIC DNA]</scope>
    <source>
        <strain evidence="3">JU1422</strain>
    </source>
</reference>
<dbReference type="Proteomes" id="UP000230233">
    <property type="component" value="Chromosome V"/>
</dbReference>
<feature type="region of interest" description="Disordered" evidence="1">
    <location>
        <begin position="1"/>
        <end position="22"/>
    </location>
</feature>
<keyword evidence="3" id="KW-1185">Reference proteome</keyword>
<evidence type="ECO:0000256" key="1">
    <source>
        <dbReference type="SAM" id="MobiDB-lite"/>
    </source>
</evidence>
<gene>
    <name evidence="2" type="primary">Cnig_chr_V.g19688</name>
    <name evidence="2" type="ORF">B9Z55_019688</name>
</gene>
<dbReference type="AlphaFoldDB" id="A0A2G5TJK1"/>
<accession>A0A2G5TJK1</accession>
<proteinExistence type="predicted"/>
<dbReference type="EMBL" id="PDUG01000005">
    <property type="protein sequence ID" value="PIC27428.1"/>
    <property type="molecule type" value="Genomic_DNA"/>
</dbReference>
<name>A0A2G5TJK1_9PELO</name>
<evidence type="ECO:0008006" key="4">
    <source>
        <dbReference type="Google" id="ProtNLM"/>
    </source>
</evidence>
<comment type="caution">
    <text evidence="2">The sequence shown here is derived from an EMBL/GenBank/DDBJ whole genome shotgun (WGS) entry which is preliminary data.</text>
</comment>
<evidence type="ECO:0000313" key="2">
    <source>
        <dbReference type="EMBL" id="PIC27428.1"/>
    </source>
</evidence>